<organism evidence="2 3">
    <name type="scientific">Pseudomonas kielensis</name>
    <dbReference type="NCBI Taxonomy" id="2762577"/>
    <lineage>
        <taxon>Bacteria</taxon>
        <taxon>Pseudomonadati</taxon>
        <taxon>Pseudomonadota</taxon>
        <taxon>Gammaproteobacteria</taxon>
        <taxon>Pseudomonadales</taxon>
        <taxon>Pseudomonadaceae</taxon>
        <taxon>Pseudomonas</taxon>
    </lineage>
</organism>
<evidence type="ECO:0000313" key="3">
    <source>
        <dbReference type="Proteomes" id="UP000526003"/>
    </source>
</evidence>
<dbReference type="InterPro" id="IPR008962">
    <property type="entry name" value="PapD-like_sf"/>
</dbReference>
<keyword evidence="1" id="KW-0732">Signal</keyword>
<dbReference type="AlphaFoldDB" id="A0A7X1GIW1"/>
<keyword evidence="3" id="KW-1185">Reference proteome</keyword>
<feature type="signal peptide" evidence="1">
    <location>
        <begin position="1"/>
        <end position="19"/>
    </location>
</feature>
<dbReference type="SUPFAM" id="SSF49354">
    <property type="entry name" value="PapD-like"/>
    <property type="match status" value="1"/>
</dbReference>
<sequence length="246" mass="27787">MKFFCTLLCTLMFSLSAHAGPSLQIGSFYDFMKSNQSSYLKRIHNGGTSTAFVKIEIKEIFYEKNGKSREEPLKTVEGSARDGLVASPARLIVPAKGTQGTRLLYTGDRSKERYFRVRFLPVVPEKEDKFAVAESERESYEKSMSAGFNVMAGYGMVFFVRPATTRFDTEIDNTAGRYQLKNNGNSVVIIDSFKDCAASNEEDCKPTKKVHLIPGHDFAFEKQAGRVYRYNLIEDDKKMPMDVKGR</sequence>
<proteinExistence type="predicted"/>
<name>A0A7X1GIW1_9PSED</name>
<evidence type="ECO:0000256" key="1">
    <source>
        <dbReference type="SAM" id="SignalP"/>
    </source>
</evidence>
<accession>A0A7X1GIW1</accession>
<protein>
    <submittedName>
        <fullName evidence="2">Molecular chaperone</fullName>
    </submittedName>
</protein>
<gene>
    <name evidence="2" type="ORF">H7995_26315</name>
</gene>
<dbReference type="InterPro" id="IPR013783">
    <property type="entry name" value="Ig-like_fold"/>
</dbReference>
<comment type="caution">
    <text evidence="2">The sequence shown here is derived from an EMBL/GenBank/DDBJ whole genome shotgun (WGS) entry which is preliminary data.</text>
</comment>
<reference evidence="2 3" key="1">
    <citation type="submission" date="2020-08" db="EMBL/GenBank/DDBJ databases">
        <title>Pseudomonas sp. nov.</title>
        <authorList>
            <person name="Gieschler S."/>
            <person name="Fiedler G."/>
            <person name="Brinks E."/>
            <person name="Boehnlein C."/>
            <person name="Franz C.M.A.P."/>
            <person name="Kabisch J."/>
        </authorList>
    </citation>
    <scope>NUCLEOTIDE SEQUENCE [LARGE SCALE GENOMIC DNA]</scope>
    <source>
        <strain evidence="2 3">MBT-1</strain>
    </source>
</reference>
<feature type="chain" id="PRO_5031128938" evidence="1">
    <location>
        <begin position="20"/>
        <end position="246"/>
    </location>
</feature>
<dbReference type="Gene3D" id="2.60.40.10">
    <property type="entry name" value="Immunoglobulins"/>
    <property type="match status" value="1"/>
</dbReference>
<evidence type="ECO:0000313" key="2">
    <source>
        <dbReference type="EMBL" id="MBC2693301.1"/>
    </source>
</evidence>
<dbReference type="RefSeq" id="WP_166590202.1">
    <property type="nucleotide sequence ID" value="NZ_JACMYG010000045.1"/>
</dbReference>
<dbReference type="Proteomes" id="UP000526003">
    <property type="component" value="Unassembled WGS sequence"/>
</dbReference>
<dbReference type="EMBL" id="JACMYG010000045">
    <property type="protein sequence ID" value="MBC2693301.1"/>
    <property type="molecule type" value="Genomic_DNA"/>
</dbReference>